<keyword evidence="1" id="KW-0808">Transferase</keyword>
<dbReference type="CDD" id="cd04301">
    <property type="entry name" value="NAT_SF"/>
    <property type="match status" value="1"/>
</dbReference>
<dbReference type="Pfam" id="PF00583">
    <property type="entry name" value="Acetyltransf_1"/>
    <property type="match status" value="1"/>
</dbReference>
<dbReference type="PANTHER" id="PTHR43877:SF2">
    <property type="entry name" value="AMINOALKYLPHOSPHONATE N-ACETYLTRANSFERASE-RELATED"/>
    <property type="match status" value="1"/>
</dbReference>
<dbReference type="AlphaFoldDB" id="U2J7W5"/>
<gene>
    <name evidence="4" type="ORF">M472_08200</name>
</gene>
<dbReference type="SUPFAM" id="SSF55729">
    <property type="entry name" value="Acyl-CoA N-acyltransferases (Nat)"/>
    <property type="match status" value="1"/>
</dbReference>
<protein>
    <recommendedName>
        <fullName evidence="3">N-acetyltransferase domain-containing protein</fullName>
    </recommendedName>
</protein>
<accession>U2J7W5</accession>
<evidence type="ECO:0000313" key="4">
    <source>
        <dbReference type="EMBL" id="ERJ58748.1"/>
    </source>
</evidence>
<dbReference type="PANTHER" id="PTHR43877">
    <property type="entry name" value="AMINOALKYLPHOSPHONATE N-ACETYLTRANSFERASE-RELATED-RELATED"/>
    <property type="match status" value="1"/>
</dbReference>
<dbReference type="GO" id="GO:0016747">
    <property type="term" value="F:acyltransferase activity, transferring groups other than amino-acyl groups"/>
    <property type="evidence" value="ECO:0007669"/>
    <property type="project" value="InterPro"/>
</dbReference>
<comment type="caution">
    <text evidence="4">The sequence shown here is derived from an EMBL/GenBank/DDBJ whole genome shotgun (WGS) entry which is preliminary data.</text>
</comment>
<dbReference type="EMBL" id="ATDL01000015">
    <property type="protein sequence ID" value="ERJ58748.1"/>
    <property type="molecule type" value="Genomic_DNA"/>
</dbReference>
<dbReference type="Proteomes" id="UP000016584">
    <property type="component" value="Unassembled WGS sequence"/>
</dbReference>
<dbReference type="OrthoDB" id="9792929at2"/>
<reference evidence="4 5" key="1">
    <citation type="journal article" date="2013" name="Genome Announc.">
        <title>The Draft Genome Sequence of Sphingomonas paucimobilis Strain HER1398 (Proteobacteria), Host to the Giant PAU Phage, Indicates That It Is a Member of the Genus Sphingobacterium (Bacteroidetes).</title>
        <authorList>
            <person name="White R.A.III."/>
            <person name="Suttle C.A."/>
        </authorList>
    </citation>
    <scope>NUCLEOTIDE SEQUENCE [LARGE SCALE GENOMIC DNA]</scope>
    <source>
        <strain evidence="4 5">HER1398</strain>
    </source>
</reference>
<name>U2J7W5_9SPHI</name>
<evidence type="ECO:0000256" key="2">
    <source>
        <dbReference type="ARBA" id="ARBA00023315"/>
    </source>
</evidence>
<organism evidence="4 5">
    <name type="scientific">Sphingobacterium paucimobilis HER1398</name>
    <dbReference type="NCBI Taxonomy" id="1346330"/>
    <lineage>
        <taxon>Bacteria</taxon>
        <taxon>Pseudomonadati</taxon>
        <taxon>Bacteroidota</taxon>
        <taxon>Sphingobacteriia</taxon>
        <taxon>Sphingobacteriales</taxon>
        <taxon>Sphingobacteriaceae</taxon>
        <taxon>Sphingobacterium</taxon>
    </lineage>
</organism>
<evidence type="ECO:0000256" key="1">
    <source>
        <dbReference type="ARBA" id="ARBA00022679"/>
    </source>
</evidence>
<dbReference type="InterPro" id="IPR016181">
    <property type="entry name" value="Acyl_CoA_acyltransferase"/>
</dbReference>
<sequence>MMEIREAKIDDSKEITELAIQLGYPNDLETIEKRLATLLSDKNVMIAVSVIDNSVVGWMQVNHTVSLDSGYHVEIVGLVVSDRVRGRGTGAALVDTAKVWAGVRGCNMVRVRCNLIRTESHKFYIKMGFRQKKEQKVFELEL</sequence>
<dbReference type="PROSITE" id="PS51186">
    <property type="entry name" value="GNAT"/>
    <property type="match status" value="1"/>
</dbReference>
<proteinExistence type="predicted"/>
<dbReference type="eggNOG" id="COG0454">
    <property type="taxonomic scope" value="Bacteria"/>
</dbReference>
<evidence type="ECO:0000259" key="3">
    <source>
        <dbReference type="PROSITE" id="PS51186"/>
    </source>
</evidence>
<dbReference type="InterPro" id="IPR000182">
    <property type="entry name" value="GNAT_dom"/>
</dbReference>
<keyword evidence="5" id="KW-1185">Reference proteome</keyword>
<dbReference type="STRING" id="1346330.M472_08200"/>
<dbReference type="PATRIC" id="fig|1346330.5.peg.2075"/>
<keyword evidence="2" id="KW-0012">Acyltransferase</keyword>
<dbReference type="InterPro" id="IPR050832">
    <property type="entry name" value="Bact_Acetyltransf"/>
</dbReference>
<feature type="domain" description="N-acetyltransferase" evidence="3">
    <location>
        <begin position="2"/>
        <end position="142"/>
    </location>
</feature>
<dbReference type="Gene3D" id="3.40.630.30">
    <property type="match status" value="1"/>
</dbReference>
<dbReference type="RefSeq" id="WP_021070241.1">
    <property type="nucleotide sequence ID" value="NZ_ATDL01000015.1"/>
</dbReference>
<evidence type="ECO:0000313" key="5">
    <source>
        <dbReference type="Proteomes" id="UP000016584"/>
    </source>
</evidence>